<name>A0AAD1UCS9_EUPCR</name>
<dbReference type="PANTHER" id="PTHR22594">
    <property type="entry name" value="ASPARTYL/LYSYL-TRNA SYNTHETASE"/>
    <property type="match status" value="1"/>
</dbReference>
<dbReference type="EC" id="6.1.1.22" evidence="2"/>
<dbReference type="CDD" id="cd00776">
    <property type="entry name" value="AsxRS_core"/>
    <property type="match status" value="1"/>
</dbReference>
<dbReference type="Pfam" id="PF00152">
    <property type="entry name" value="tRNA-synt_2"/>
    <property type="match status" value="1"/>
</dbReference>
<accession>A0AAD1UCS9</accession>
<dbReference type="PROSITE" id="PS50862">
    <property type="entry name" value="AA_TRNA_LIGASE_II"/>
    <property type="match status" value="1"/>
</dbReference>
<evidence type="ECO:0000256" key="7">
    <source>
        <dbReference type="ARBA" id="ARBA00023146"/>
    </source>
</evidence>
<dbReference type="InterPro" id="IPR002312">
    <property type="entry name" value="Asp/Asn-tRNA-synth_IIb"/>
</dbReference>
<dbReference type="CDD" id="cd04318">
    <property type="entry name" value="EcAsnRS_like_N"/>
    <property type="match status" value="1"/>
</dbReference>
<evidence type="ECO:0000259" key="8">
    <source>
        <dbReference type="PROSITE" id="PS50862"/>
    </source>
</evidence>
<dbReference type="GO" id="GO:0005524">
    <property type="term" value="F:ATP binding"/>
    <property type="evidence" value="ECO:0007669"/>
    <property type="project" value="UniProtKB-KW"/>
</dbReference>
<dbReference type="InterPro" id="IPR004364">
    <property type="entry name" value="Aa-tRNA-synt_II"/>
</dbReference>
<dbReference type="FunFam" id="3.30.930.10:FF:000016">
    <property type="entry name" value="Asparagine--tRNA ligase"/>
    <property type="match status" value="1"/>
</dbReference>
<dbReference type="GO" id="GO:0005739">
    <property type="term" value="C:mitochondrion"/>
    <property type="evidence" value="ECO:0007669"/>
    <property type="project" value="TreeGrafter"/>
</dbReference>
<dbReference type="InterPro" id="IPR006195">
    <property type="entry name" value="aa-tRNA-synth_II"/>
</dbReference>
<protein>
    <recommendedName>
        <fullName evidence="2">asparagine--tRNA ligase</fullName>
        <ecNumber evidence="2">6.1.1.22</ecNumber>
    </recommendedName>
</protein>
<evidence type="ECO:0000313" key="10">
    <source>
        <dbReference type="Proteomes" id="UP001295684"/>
    </source>
</evidence>
<evidence type="ECO:0000256" key="1">
    <source>
        <dbReference type="ARBA" id="ARBA00008226"/>
    </source>
</evidence>
<evidence type="ECO:0000256" key="6">
    <source>
        <dbReference type="ARBA" id="ARBA00022917"/>
    </source>
</evidence>
<evidence type="ECO:0000256" key="2">
    <source>
        <dbReference type="ARBA" id="ARBA00012816"/>
    </source>
</evidence>
<dbReference type="Pfam" id="PF01336">
    <property type="entry name" value="tRNA_anti-codon"/>
    <property type="match status" value="1"/>
</dbReference>
<dbReference type="GO" id="GO:0003676">
    <property type="term" value="F:nucleic acid binding"/>
    <property type="evidence" value="ECO:0007669"/>
    <property type="project" value="InterPro"/>
</dbReference>
<sequence length="506" mass="58394">MFLTRPFGRVLARKIYPKTVKPRSFYQNYSKMAFTSRVKPYSYTGRIRVKEVLNSQREDYLNKTITICGWTRTIRYGGKGAFSFLEINDGSCFKNLQVVIDKSINNFDQLKSEGVGTSFKITGTLVESPKKGQKYELSLRNNEDHSFKILGSSPQGEYPLAKKRHTLEYLRGIQHLRPRTNTIGAVTRIRNSICKATHDFFQDRGFLYIHTPIITSSDCEGAGELFHVKTQQEESENSENFFKDQVFLTVSGQLDVENYACSLSDVYTFGPTFRAENSHTKRHLSEFWMIEPELAFSDLNDCINCAEDYLKHNIEHVLVKNMEDLEFCNQWVKKGIIDDLNNILQQDFERIPYTDAISELASQSKNKFEVYPEWGIDLSTEHEKFLCEINQKPVIVYDYPKQIKPFYMRQNDDGKTVAAMDVLVPGVGELIGGSQREERYEVLKNNIEQNGISPEEYWWYLDLRKYGSVPHSGFGAGLERLVMTISGIDNIRDSIPFPRWPGNAKY</sequence>
<dbReference type="GO" id="GO:0004816">
    <property type="term" value="F:asparagine-tRNA ligase activity"/>
    <property type="evidence" value="ECO:0007669"/>
    <property type="project" value="UniProtKB-EC"/>
</dbReference>
<comment type="similarity">
    <text evidence="1">Belongs to the class-II aminoacyl-tRNA synthetase family.</text>
</comment>
<gene>
    <name evidence="9" type="ORF">ECRASSUSDP1_LOCUS7707</name>
</gene>
<reference evidence="9" key="1">
    <citation type="submission" date="2023-07" db="EMBL/GenBank/DDBJ databases">
        <authorList>
            <consortium name="AG Swart"/>
            <person name="Singh M."/>
            <person name="Singh A."/>
            <person name="Seah K."/>
            <person name="Emmerich C."/>
        </authorList>
    </citation>
    <scope>NUCLEOTIDE SEQUENCE</scope>
    <source>
        <strain evidence="9">DP1</strain>
    </source>
</reference>
<evidence type="ECO:0000256" key="5">
    <source>
        <dbReference type="ARBA" id="ARBA00022840"/>
    </source>
</evidence>
<keyword evidence="10" id="KW-1185">Reference proteome</keyword>
<dbReference type="HAMAP" id="MF_00534">
    <property type="entry name" value="Asn_tRNA_synth"/>
    <property type="match status" value="1"/>
</dbReference>
<dbReference type="GO" id="GO:0006421">
    <property type="term" value="P:asparaginyl-tRNA aminoacylation"/>
    <property type="evidence" value="ECO:0007669"/>
    <property type="project" value="InterPro"/>
</dbReference>
<dbReference type="NCBIfam" id="NF003037">
    <property type="entry name" value="PRK03932.1"/>
    <property type="match status" value="1"/>
</dbReference>
<evidence type="ECO:0000256" key="4">
    <source>
        <dbReference type="ARBA" id="ARBA00022741"/>
    </source>
</evidence>
<dbReference type="SUPFAM" id="SSF50249">
    <property type="entry name" value="Nucleic acid-binding proteins"/>
    <property type="match status" value="1"/>
</dbReference>
<dbReference type="Proteomes" id="UP001295684">
    <property type="component" value="Unassembled WGS sequence"/>
</dbReference>
<dbReference type="PRINTS" id="PR01042">
    <property type="entry name" value="TRNASYNTHASP"/>
</dbReference>
<dbReference type="Gene3D" id="2.40.50.140">
    <property type="entry name" value="Nucleic acid-binding proteins"/>
    <property type="match status" value="1"/>
</dbReference>
<dbReference type="InterPro" id="IPR045864">
    <property type="entry name" value="aa-tRNA-synth_II/BPL/LPL"/>
</dbReference>
<keyword evidence="7" id="KW-0030">Aminoacyl-tRNA synthetase</keyword>
<keyword evidence="5" id="KW-0067">ATP-binding</keyword>
<dbReference type="AlphaFoldDB" id="A0AAD1UCS9"/>
<keyword evidence="3" id="KW-0436">Ligase</keyword>
<proteinExistence type="inferred from homology"/>
<comment type="caution">
    <text evidence="9">The sequence shown here is derived from an EMBL/GenBank/DDBJ whole genome shotgun (WGS) entry which is preliminary data.</text>
</comment>
<keyword evidence="6" id="KW-0648">Protein biosynthesis</keyword>
<organism evidence="9 10">
    <name type="scientific">Euplotes crassus</name>
    <dbReference type="NCBI Taxonomy" id="5936"/>
    <lineage>
        <taxon>Eukaryota</taxon>
        <taxon>Sar</taxon>
        <taxon>Alveolata</taxon>
        <taxon>Ciliophora</taxon>
        <taxon>Intramacronucleata</taxon>
        <taxon>Spirotrichea</taxon>
        <taxon>Hypotrichia</taxon>
        <taxon>Euplotida</taxon>
        <taxon>Euplotidae</taxon>
        <taxon>Moneuplotes</taxon>
    </lineage>
</organism>
<dbReference type="SUPFAM" id="SSF55681">
    <property type="entry name" value="Class II aaRS and biotin synthetases"/>
    <property type="match status" value="1"/>
</dbReference>
<dbReference type="PANTHER" id="PTHR22594:SF34">
    <property type="entry name" value="ASPARAGINE--TRNA LIGASE, MITOCHONDRIAL-RELATED"/>
    <property type="match status" value="1"/>
</dbReference>
<dbReference type="InterPro" id="IPR004522">
    <property type="entry name" value="Asn-tRNA-ligase"/>
</dbReference>
<dbReference type="NCBIfam" id="TIGR00457">
    <property type="entry name" value="asnS"/>
    <property type="match status" value="1"/>
</dbReference>
<keyword evidence="4" id="KW-0547">Nucleotide-binding</keyword>
<feature type="domain" description="Aminoacyl-transfer RNA synthetases class-II family profile" evidence="8">
    <location>
        <begin position="188"/>
        <end position="496"/>
    </location>
</feature>
<dbReference type="InterPro" id="IPR012340">
    <property type="entry name" value="NA-bd_OB-fold"/>
</dbReference>
<evidence type="ECO:0000313" key="9">
    <source>
        <dbReference type="EMBL" id="CAI2366434.1"/>
    </source>
</evidence>
<dbReference type="Gene3D" id="3.30.930.10">
    <property type="entry name" value="Bira Bifunctional Protein, Domain 2"/>
    <property type="match status" value="1"/>
</dbReference>
<dbReference type="EMBL" id="CAMPGE010007518">
    <property type="protein sequence ID" value="CAI2366434.1"/>
    <property type="molecule type" value="Genomic_DNA"/>
</dbReference>
<dbReference type="InterPro" id="IPR004365">
    <property type="entry name" value="NA-bd_OB_tRNA"/>
</dbReference>
<evidence type="ECO:0000256" key="3">
    <source>
        <dbReference type="ARBA" id="ARBA00022598"/>
    </source>
</evidence>